<organism evidence="2 3">
    <name type="scientific">Nocardioides taihuensis</name>
    <dbReference type="NCBI Taxonomy" id="1835606"/>
    <lineage>
        <taxon>Bacteria</taxon>
        <taxon>Bacillati</taxon>
        <taxon>Actinomycetota</taxon>
        <taxon>Actinomycetes</taxon>
        <taxon>Propionibacteriales</taxon>
        <taxon>Nocardioidaceae</taxon>
        <taxon>Nocardioides</taxon>
    </lineage>
</organism>
<dbReference type="Gene3D" id="1.10.150.650">
    <property type="match status" value="1"/>
</dbReference>
<dbReference type="EMBL" id="JBHSKD010000023">
    <property type="protein sequence ID" value="MFC5178375.1"/>
    <property type="molecule type" value="Genomic_DNA"/>
</dbReference>
<evidence type="ECO:0000313" key="2">
    <source>
        <dbReference type="EMBL" id="MFC5178375.1"/>
    </source>
</evidence>
<proteinExistence type="predicted"/>
<accession>A0ABW0BMA4</accession>
<name>A0ABW0BMA4_9ACTN</name>
<evidence type="ECO:0000313" key="3">
    <source>
        <dbReference type="Proteomes" id="UP001596087"/>
    </source>
</evidence>
<evidence type="ECO:0000259" key="1">
    <source>
        <dbReference type="SMART" id="SM00481"/>
    </source>
</evidence>
<dbReference type="Gene3D" id="3.20.20.140">
    <property type="entry name" value="Metal-dependent hydrolases"/>
    <property type="match status" value="1"/>
</dbReference>
<dbReference type="InterPro" id="IPR052018">
    <property type="entry name" value="PHP_domain"/>
</dbReference>
<dbReference type="Pfam" id="PF02811">
    <property type="entry name" value="PHP"/>
    <property type="match status" value="1"/>
</dbReference>
<dbReference type="PANTHER" id="PTHR42924:SF3">
    <property type="entry name" value="POLYMERASE_HISTIDINOL PHOSPHATASE N-TERMINAL DOMAIN-CONTAINING PROTEIN"/>
    <property type="match status" value="1"/>
</dbReference>
<protein>
    <submittedName>
        <fullName evidence="2">PHP domain-containing protein</fullName>
    </submittedName>
</protein>
<dbReference type="InterPro" id="IPR004013">
    <property type="entry name" value="PHP_dom"/>
</dbReference>
<dbReference type="RefSeq" id="WP_378591963.1">
    <property type="nucleotide sequence ID" value="NZ_JBHSKD010000023.1"/>
</dbReference>
<dbReference type="Proteomes" id="UP001596087">
    <property type="component" value="Unassembled WGS sequence"/>
</dbReference>
<keyword evidence="3" id="KW-1185">Reference proteome</keyword>
<comment type="caution">
    <text evidence="2">The sequence shown here is derived from an EMBL/GenBank/DDBJ whole genome shotgun (WGS) entry which is preliminary data.</text>
</comment>
<feature type="domain" description="Polymerase/histidinol phosphatase N-terminal" evidence="1">
    <location>
        <begin position="3"/>
        <end position="68"/>
    </location>
</feature>
<dbReference type="SMART" id="SM00481">
    <property type="entry name" value="POLIIIAc"/>
    <property type="match status" value="1"/>
</dbReference>
<reference evidence="3" key="1">
    <citation type="journal article" date="2019" name="Int. J. Syst. Evol. Microbiol.">
        <title>The Global Catalogue of Microorganisms (GCM) 10K type strain sequencing project: providing services to taxonomists for standard genome sequencing and annotation.</title>
        <authorList>
            <consortium name="The Broad Institute Genomics Platform"/>
            <consortium name="The Broad Institute Genome Sequencing Center for Infectious Disease"/>
            <person name="Wu L."/>
            <person name="Ma J."/>
        </authorList>
    </citation>
    <scope>NUCLEOTIDE SEQUENCE [LARGE SCALE GENOMIC DNA]</scope>
    <source>
        <strain evidence="3">DFY41</strain>
    </source>
</reference>
<dbReference type="SUPFAM" id="SSF89550">
    <property type="entry name" value="PHP domain-like"/>
    <property type="match status" value="1"/>
</dbReference>
<gene>
    <name evidence="2" type="ORF">ACFPGP_16980</name>
</gene>
<dbReference type="InterPro" id="IPR016195">
    <property type="entry name" value="Pol/histidinol_Pase-like"/>
</dbReference>
<dbReference type="CDD" id="cd07438">
    <property type="entry name" value="PHP_HisPPase_AMP"/>
    <property type="match status" value="1"/>
</dbReference>
<sequence>MRIDLHTHSRASDGTQTPAELVRAAADAGLDVVALTDHDTAAGWAEAADAAREAGVALLPGMELSSRHAGRGVHLLAYLPDPTYPPLVEEIGRIIEGRDGRVPEMLERLHALGVEVDEADVRRAAGDATATGRPHVADALVARGVVADRDEAFERYLTAGRPAYVDRYAAPLTRLLGIVAAAGGVSVVAHPWGRHERSSLDESTLAELAGLGLAGVEVDHQDHTPADRDALRAIARNLGLVVTGSSDHHGAGKVDHELGCHTTAPAELERLLELATAAAARSGRDVPTVVGVVRS</sequence>
<dbReference type="PANTHER" id="PTHR42924">
    <property type="entry name" value="EXONUCLEASE"/>
    <property type="match status" value="1"/>
</dbReference>
<dbReference type="InterPro" id="IPR003141">
    <property type="entry name" value="Pol/His_phosphatase_N"/>
</dbReference>